<dbReference type="InterPro" id="IPR036430">
    <property type="entry name" value="RNase_T2-like_sf"/>
</dbReference>
<dbReference type="PANTHER" id="PTHR11240:SF22">
    <property type="entry name" value="RIBONUCLEASE T2"/>
    <property type="match status" value="1"/>
</dbReference>
<keyword evidence="3" id="KW-0732">Signal</keyword>
<dbReference type="PROSITE" id="PS00530">
    <property type="entry name" value="RNASE_T2_1"/>
    <property type="match status" value="1"/>
</dbReference>
<evidence type="ECO:0000256" key="1">
    <source>
        <dbReference type="ARBA" id="ARBA00007469"/>
    </source>
</evidence>
<comment type="caution">
    <text evidence="4">The sequence shown here is derived from an EMBL/GenBank/DDBJ whole genome shotgun (WGS) entry which is preliminary data.</text>
</comment>
<accession>A0ABT3Z551</accession>
<dbReference type="InterPro" id="IPR018188">
    <property type="entry name" value="RNase_T2_His_AS_1"/>
</dbReference>
<dbReference type="CDD" id="cd01062">
    <property type="entry name" value="RNase_T2_prok"/>
    <property type="match status" value="1"/>
</dbReference>
<dbReference type="InterPro" id="IPR001568">
    <property type="entry name" value="RNase_T2-like"/>
</dbReference>
<gene>
    <name evidence="4" type="ORF">OEG84_01550</name>
</gene>
<dbReference type="Gene3D" id="3.90.730.10">
    <property type="entry name" value="Ribonuclease T2-like"/>
    <property type="match status" value="1"/>
</dbReference>
<evidence type="ECO:0000313" key="5">
    <source>
        <dbReference type="Proteomes" id="UP001073227"/>
    </source>
</evidence>
<dbReference type="Proteomes" id="UP001073227">
    <property type="component" value="Unassembled WGS sequence"/>
</dbReference>
<organism evidence="4 5">
    <name type="scientific">Hoeflea algicola</name>
    <dbReference type="NCBI Taxonomy" id="2983763"/>
    <lineage>
        <taxon>Bacteria</taxon>
        <taxon>Pseudomonadati</taxon>
        <taxon>Pseudomonadota</taxon>
        <taxon>Alphaproteobacteria</taxon>
        <taxon>Hyphomicrobiales</taxon>
        <taxon>Rhizobiaceae</taxon>
        <taxon>Hoeflea</taxon>
    </lineage>
</organism>
<evidence type="ECO:0000256" key="3">
    <source>
        <dbReference type="SAM" id="SignalP"/>
    </source>
</evidence>
<protein>
    <submittedName>
        <fullName evidence="4">Ribonuclease</fullName>
    </submittedName>
</protein>
<name>A0ABT3Z551_9HYPH</name>
<proteinExistence type="inferred from homology"/>
<evidence type="ECO:0000256" key="2">
    <source>
        <dbReference type="RuleBase" id="RU004328"/>
    </source>
</evidence>
<sequence>MSISAAIRLLVALPLTALLFACSDDSDAAASARKPVAASSSPSADLPLGTGFDFYVLALSWSPAYCLIEGARANRNQCAEDRDLGFVVHGLWPQFEDGYPQYCDSREPERVPSQLGQAYLDLLPSMGLVGQQWRKHGSCSGLGQKDYFEVLRAARQRVAVPAAFALDKLPAKIDAFDAEKSFIAANPGMERDGIAVTCDRGMLREIRICMSSTLEFRSCAKVDRSGCTLDNLSVPEPN</sequence>
<dbReference type="EMBL" id="JAOVZR010000001">
    <property type="protein sequence ID" value="MCY0146436.1"/>
    <property type="molecule type" value="Genomic_DNA"/>
</dbReference>
<feature type="chain" id="PRO_5047060058" evidence="3">
    <location>
        <begin position="18"/>
        <end position="238"/>
    </location>
</feature>
<dbReference type="RefSeq" id="WP_267652107.1">
    <property type="nucleotide sequence ID" value="NZ_JAOVZR010000001.1"/>
</dbReference>
<dbReference type="SUPFAM" id="SSF55895">
    <property type="entry name" value="Ribonuclease Rh-like"/>
    <property type="match status" value="1"/>
</dbReference>
<dbReference type="Pfam" id="PF00445">
    <property type="entry name" value="Ribonuclease_T2"/>
    <property type="match status" value="1"/>
</dbReference>
<keyword evidence="5" id="KW-1185">Reference proteome</keyword>
<evidence type="ECO:0000313" key="4">
    <source>
        <dbReference type="EMBL" id="MCY0146436.1"/>
    </source>
</evidence>
<dbReference type="PANTHER" id="PTHR11240">
    <property type="entry name" value="RIBONUCLEASE T2"/>
    <property type="match status" value="1"/>
</dbReference>
<reference evidence="4" key="1">
    <citation type="submission" date="2022-10" db="EMBL/GenBank/DDBJ databases">
        <title>Hoeflea sp. G2-23, isolated from marine algae.</title>
        <authorList>
            <person name="Kristyanto S."/>
            <person name="Kim J.M."/>
            <person name="Jeon C.O."/>
        </authorList>
    </citation>
    <scope>NUCLEOTIDE SEQUENCE</scope>
    <source>
        <strain evidence="4">G2-23</strain>
    </source>
</reference>
<feature type="signal peptide" evidence="3">
    <location>
        <begin position="1"/>
        <end position="17"/>
    </location>
</feature>
<comment type="similarity">
    <text evidence="1 2">Belongs to the RNase T2 family.</text>
</comment>
<dbReference type="InterPro" id="IPR039378">
    <property type="entry name" value="RNase_T2_prok"/>
</dbReference>